<dbReference type="GO" id="GO:0036297">
    <property type="term" value="P:interstrand cross-link repair"/>
    <property type="evidence" value="ECO:0007669"/>
    <property type="project" value="TreeGrafter"/>
</dbReference>
<evidence type="ECO:0000313" key="7">
    <source>
        <dbReference type="EMBL" id="KAK6916860.1"/>
    </source>
</evidence>
<accession>A0AAN8YYF8</accession>
<dbReference type="GO" id="GO:0000793">
    <property type="term" value="C:condensed chromosome"/>
    <property type="evidence" value="ECO:0007669"/>
    <property type="project" value="TreeGrafter"/>
</dbReference>
<dbReference type="Proteomes" id="UP001370490">
    <property type="component" value="Unassembled WGS sequence"/>
</dbReference>
<reference evidence="7 8" key="1">
    <citation type="submission" date="2023-12" db="EMBL/GenBank/DDBJ databases">
        <title>A high-quality genome assembly for Dillenia turbinata (Dilleniales).</title>
        <authorList>
            <person name="Chanderbali A."/>
        </authorList>
    </citation>
    <scope>NUCLEOTIDE SEQUENCE [LARGE SCALE GENOMIC DNA]</scope>
    <source>
        <strain evidence="7">LSX21</strain>
        <tissue evidence="7">Leaf</tissue>
    </source>
</reference>
<evidence type="ECO:0000256" key="3">
    <source>
        <dbReference type="ARBA" id="ARBA00022843"/>
    </source>
</evidence>
<dbReference type="PANTHER" id="PTHR32086:SF0">
    <property type="entry name" value="FANCONI ANEMIA GROUP D2 PROTEIN"/>
    <property type="match status" value="1"/>
</dbReference>
<comment type="subcellular location">
    <subcellularLocation>
        <location evidence="1">Nucleus</location>
    </subcellularLocation>
</comment>
<dbReference type="Pfam" id="PF14631">
    <property type="entry name" value="FancD2"/>
    <property type="match status" value="2"/>
</dbReference>
<name>A0AAN8YYF8_9MAGN</name>
<keyword evidence="8" id="KW-1185">Reference proteome</keyword>
<protein>
    <submittedName>
        <fullName evidence="7">Fanconi anemia protein FANCD2</fullName>
    </submittedName>
</protein>
<dbReference type="GO" id="GO:1990918">
    <property type="term" value="P:double-strand break repair involved in meiotic recombination"/>
    <property type="evidence" value="ECO:0007669"/>
    <property type="project" value="TreeGrafter"/>
</dbReference>
<keyword evidence="4" id="KW-0539">Nucleus</keyword>
<dbReference type="PANTHER" id="PTHR32086">
    <property type="entry name" value="FANCONI ANEMIA GROUP D2 PROTEIN"/>
    <property type="match status" value="1"/>
</dbReference>
<dbReference type="GO" id="GO:0070182">
    <property type="term" value="F:DNA polymerase binding"/>
    <property type="evidence" value="ECO:0007669"/>
    <property type="project" value="TreeGrafter"/>
</dbReference>
<dbReference type="GO" id="GO:0031573">
    <property type="term" value="P:mitotic intra-S DNA damage checkpoint signaling"/>
    <property type="evidence" value="ECO:0007669"/>
    <property type="project" value="TreeGrafter"/>
</dbReference>
<dbReference type="InterPro" id="IPR029448">
    <property type="entry name" value="FANCD2"/>
</dbReference>
<comment type="caution">
    <text evidence="7">The sequence shown here is derived from an EMBL/GenBank/DDBJ whole genome shotgun (WGS) entry which is preliminary data.</text>
</comment>
<evidence type="ECO:0000256" key="1">
    <source>
        <dbReference type="ARBA" id="ARBA00004123"/>
    </source>
</evidence>
<keyword evidence="2" id="KW-1017">Isopeptide bond</keyword>
<gene>
    <name evidence="7" type="ORF">RJ641_017611</name>
</gene>
<feature type="compositionally biased region" description="Polar residues" evidence="6">
    <location>
        <begin position="149"/>
        <end position="159"/>
    </location>
</feature>
<keyword evidence="3" id="KW-0832">Ubl conjugation</keyword>
<organism evidence="7 8">
    <name type="scientific">Dillenia turbinata</name>
    <dbReference type="NCBI Taxonomy" id="194707"/>
    <lineage>
        <taxon>Eukaryota</taxon>
        <taxon>Viridiplantae</taxon>
        <taxon>Streptophyta</taxon>
        <taxon>Embryophyta</taxon>
        <taxon>Tracheophyta</taxon>
        <taxon>Spermatophyta</taxon>
        <taxon>Magnoliopsida</taxon>
        <taxon>eudicotyledons</taxon>
        <taxon>Gunneridae</taxon>
        <taxon>Pentapetalae</taxon>
        <taxon>Dilleniales</taxon>
        <taxon>Dilleniaceae</taxon>
        <taxon>Dillenia</taxon>
    </lineage>
</organism>
<dbReference type="EMBL" id="JBAMMX010000023">
    <property type="protein sequence ID" value="KAK6916860.1"/>
    <property type="molecule type" value="Genomic_DNA"/>
</dbReference>
<evidence type="ECO:0000256" key="2">
    <source>
        <dbReference type="ARBA" id="ARBA00022499"/>
    </source>
</evidence>
<evidence type="ECO:0000313" key="8">
    <source>
        <dbReference type="Proteomes" id="UP001370490"/>
    </source>
</evidence>
<proteinExistence type="inferred from homology"/>
<comment type="similarity">
    <text evidence="5">Belongs to the Fanconi anemia protein FANCD2 family.</text>
</comment>
<evidence type="ECO:0000256" key="4">
    <source>
        <dbReference type="ARBA" id="ARBA00023242"/>
    </source>
</evidence>
<feature type="region of interest" description="Disordered" evidence="6">
    <location>
        <begin position="149"/>
        <end position="178"/>
    </location>
</feature>
<evidence type="ECO:0000256" key="6">
    <source>
        <dbReference type="SAM" id="MobiDB-lite"/>
    </source>
</evidence>
<evidence type="ECO:0000256" key="5">
    <source>
        <dbReference type="ARBA" id="ARBA00093456"/>
    </source>
</evidence>
<dbReference type="GO" id="GO:0007129">
    <property type="term" value="P:homologous chromosome pairing at meiosis"/>
    <property type="evidence" value="ECO:0007669"/>
    <property type="project" value="TreeGrafter"/>
</dbReference>
<dbReference type="AlphaFoldDB" id="A0AAN8YYF8"/>
<sequence length="690" mass="77697">MSLSEKQKQILCHSLYFATNWIRELLNAFCTQIVERSECTSQAAKEEIIAKLLRRIQNLVFLESLLNDFLKRHPISLPELGPCMEHSKLGHMERKMNEQRKIQGSTLSKKKGKQAGIIEASSNSNINDKLKQPTIVDVLRKAGAITSQAMPNDSSSCLSSMRKAPGSQEHHTGDSSEPMVAETCSVAKILEEQRFKFRPLLLDCYSILTHVKCQDSCCPDPVAELPLHLYIVRDLHYKLKYFSPPSKQFSASNFVAPPCLRTMTMREFLLGTKTLFPSLKKYLDVTANILKDSDNFQEHWEVHSASSANEDIAELVISKDSVSKAVFQEVLQCFSLILNFPGIHSETVVLVDLLKAFQPPKVLDSLFSGLEPIPLPGKVDYLYAGAYSFLEGVFDIACSMSFLLASEVVLTLEAVVSSVQKFLDQSERNGKTMSIGINKGVLLILHRRLKASAEKLLRHNFDNSRFESDWKSKGDTLQKILHIFLENSDSTSILLNELACSVLPKVSPCKGPDDTCPGFPTLQSRTFVVWYRVLHEENLAILNKVVEEVFMMDKLRTGVRVEDKETLLTRLKHSVNVIVSLVNLCRIHDKVTVHTMAVKYGGKFVDSFLKVFPFLQSQFTTHSQPIIQTVKELQKATRTLQTLCSEAKGLKQMAITRSIPATKRSLERFLFQVKALVHATSSECTFWMGM</sequence>
<dbReference type="GO" id="GO:0005634">
    <property type="term" value="C:nucleus"/>
    <property type="evidence" value="ECO:0007669"/>
    <property type="project" value="UniProtKB-SubCell"/>
</dbReference>